<evidence type="ECO:0000313" key="1">
    <source>
        <dbReference type="EMBL" id="MBM7492923.1"/>
    </source>
</evidence>
<organism evidence="1 2">
    <name type="scientific">Micromonospora luteifusca</name>
    <dbReference type="NCBI Taxonomy" id="709860"/>
    <lineage>
        <taxon>Bacteria</taxon>
        <taxon>Bacillati</taxon>
        <taxon>Actinomycetota</taxon>
        <taxon>Actinomycetes</taxon>
        <taxon>Micromonosporales</taxon>
        <taxon>Micromonosporaceae</taxon>
        <taxon>Micromonospora</taxon>
    </lineage>
</organism>
<sequence length="264" mass="24902">MTSAAGAATAAFQVAVPQSYGRAPSLVKAHAGAVSGWPGAVAASAVPSVAVLCAGNLNRQVTSVVDPPARVDRPPALIAVGDEPGGNSWRTVVSTGALPTLRTWIRYLGAGLLSGATATVTCCGGADAGPREGGATAGGAEGGVGSTLTRAATATGGCVAHAGAAVGTPGVVAPGRDVASGRGVAPGRAVLAGAGAAPGAGVTAGGLVAAGGAVAGGRGAAAASGATAGRAGTAARMPRQCTNTARALWCRVDAGIRTNLRSRR</sequence>
<name>A0ABS2LYS6_9ACTN</name>
<accession>A0ABS2LYS6</accession>
<proteinExistence type="predicted"/>
<evidence type="ECO:0000313" key="2">
    <source>
        <dbReference type="Proteomes" id="UP000764837"/>
    </source>
</evidence>
<dbReference type="EMBL" id="JAFBBP010000001">
    <property type="protein sequence ID" value="MBM7492923.1"/>
    <property type="molecule type" value="Genomic_DNA"/>
</dbReference>
<reference evidence="1 2" key="1">
    <citation type="submission" date="2021-01" db="EMBL/GenBank/DDBJ databases">
        <title>Sequencing the genomes of 1000 actinobacteria strains.</title>
        <authorList>
            <person name="Klenk H.-P."/>
        </authorList>
    </citation>
    <scope>NUCLEOTIDE SEQUENCE [LARGE SCALE GENOMIC DNA]</scope>
    <source>
        <strain evidence="1 2">DSM 100204</strain>
    </source>
</reference>
<keyword evidence="2" id="KW-1185">Reference proteome</keyword>
<protein>
    <submittedName>
        <fullName evidence="1">Uncharacterized protein</fullName>
    </submittedName>
</protein>
<gene>
    <name evidence="1" type="ORF">JOD64_004145</name>
</gene>
<comment type="caution">
    <text evidence="1">The sequence shown here is derived from an EMBL/GenBank/DDBJ whole genome shotgun (WGS) entry which is preliminary data.</text>
</comment>
<dbReference type="Proteomes" id="UP000764837">
    <property type="component" value="Unassembled WGS sequence"/>
</dbReference>